<evidence type="ECO:0008006" key="7">
    <source>
        <dbReference type="Google" id="ProtNLM"/>
    </source>
</evidence>
<protein>
    <recommendedName>
        <fullName evidence="7">FAD-binding PCMH-type domain-containing protein</fullName>
    </recommendedName>
</protein>
<dbReference type="PANTHER" id="PTHR42973">
    <property type="entry name" value="BINDING OXIDOREDUCTASE, PUTATIVE (AFU_ORTHOLOGUE AFUA_1G17690)-RELATED"/>
    <property type="match status" value="1"/>
</dbReference>
<accession>A0A1L7XL26</accession>
<keyword evidence="2" id="KW-0285">Flavoprotein</keyword>
<comment type="similarity">
    <text evidence="1">Belongs to the oxygen-dependent FAD-linked oxidoreductase family.</text>
</comment>
<organism evidence="5 6">
    <name type="scientific">Phialocephala subalpina</name>
    <dbReference type="NCBI Taxonomy" id="576137"/>
    <lineage>
        <taxon>Eukaryota</taxon>
        <taxon>Fungi</taxon>
        <taxon>Dikarya</taxon>
        <taxon>Ascomycota</taxon>
        <taxon>Pezizomycotina</taxon>
        <taxon>Leotiomycetes</taxon>
        <taxon>Helotiales</taxon>
        <taxon>Mollisiaceae</taxon>
        <taxon>Phialocephala</taxon>
        <taxon>Phialocephala fortinii species complex</taxon>
    </lineage>
</organism>
<keyword evidence="3" id="KW-0274">FAD</keyword>
<sequence length="312" mass="34428">MTSSTNTVVPISTELRSSLSKNAELLIDPQNSGFKTSMSRWSDEDPKTPAAIFKPATEEDIVKIVKTATQNRIPFVPKAGGNTPVSTSNETVTLQAGVLTKPLNVAVAKEGFVIQTPSGGAVSYIGFMLGVSARIVTATQGLVICSETENPDLFWGLKGAGQFFGIVTEVTMKIYRLEHPITSWTLIFLPGQIEKVAEVLDEVVNGCDARSPGMCAVMTPPGQTKPMLMVSITHFRPEAETEKMMAPLLLFPVMIRRQKCWFWSTIIPIESAEVARHPYRCRITWVYFFTIDGVRYTRANSRETYARSISIL</sequence>
<reference evidence="5 6" key="1">
    <citation type="submission" date="2016-03" db="EMBL/GenBank/DDBJ databases">
        <authorList>
            <person name="Ploux O."/>
        </authorList>
    </citation>
    <scope>NUCLEOTIDE SEQUENCE [LARGE SCALE GENOMIC DNA]</scope>
    <source>
        <strain evidence="5 6">UAMH 11012</strain>
    </source>
</reference>
<dbReference type="EMBL" id="FJOG01000032">
    <property type="protein sequence ID" value="CZR65637.1"/>
    <property type="molecule type" value="Genomic_DNA"/>
</dbReference>
<evidence type="ECO:0000256" key="3">
    <source>
        <dbReference type="ARBA" id="ARBA00022827"/>
    </source>
</evidence>
<dbReference type="GO" id="GO:0050660">
    <property type="term" value="F:flavin adenine dinucleotide binding"/>
    <property type="evidence" value="ECO:0007669"/>
    <property type="project" value="InterPro"/>
</dbReference>
<dbReference type="InterPro" id="IPR016169">
    <property type="entry name" value="FAD-bd_PCMH_sub2"/>
</dbReference>
<dbReference type="InterPro" id="IPR050416">
    <property type="entry name" value="FAD-linked_Oxidoreductase"/>
</dbReference>
<dbReference type="GO" id="GO:0016491">
    <property type="term" value="F:oxidoreductase activity"/>
    <property type="evidence" value="ECO:0007669"/>
    <property type="project" value="UniProtKB-KW"/>
</dbReference>
<dbReference type="Proteomes" id="UP000184330">
    <property type="component" value="Unassembled WGS sequence"/>
</dbReference>
<evidence type="ECO:0000256" key="2">
    <source>
        <dbReference type="ARBA" id="ARBA00022630"/>
    </source>
</evidence>
<evidence type="ECO:0000256" key="4">
    <source>
        <dbReference type="ARBA" id="ARBA00023002"/>
    </source>
</evidence>
<name>A0A1L7XL26_9HELO</name>
<keyword evidence="4" id="KW-0560">Oxidoreductase</keyword>
<dbReference type="InterPro" id="IPR036318">
    <property type="entry name" value="FAD-bd_PCMH-like_sf"/>
</dbReference>
<evidence type="ECO:0000256" key="1">
    <source>
        <dbReference type="ARBA" id="ARBA00005466"/>
    </source>
</evidence>
<dbReference type="OrthoDB" id="415825at2759"/>
<dbReference type="AlphaFoldDB" id="A0A1L7XL26"/>
<dbReference type="SUPFAM" id="SSF56176">
    <property type="entry name" value="FAD-binding/transporter-associated domain-like"/>
    <property type="match status" value="1"/>
</dbReference>
<evidence type="ECO:0000313" key="6">
    <source>
        <dbReference type="Proteomes" id="UP000184330"/>
    </source>
</evidence>
<evidence type="ECO:0000313" key="5">
    <source>
        <dbReference type="EMBL" id="CZR65637.1"/>
    </source>
</evidence>
<dbReference type="PANTHER" id="PTHR42973:SF7">
    <property type="entry name" value="FAD-BINDING PCMH-TYPE DOMAIN-CONTAINING PROTEIN"/>
    <property type="match status" value="1"/>
</dbReference>
<keyword evidence="6" id="KW-1185">Reference proteome</keyword>
<dbReference type="STRING" id="576137.A0A1L7XL26"/>
<gene>
    <name evidence="5" type="ORF">PAC_15537</name>
</gene>
<dbReference type="Gene3D" id="3.30.465.10">
    <property type="match status" value="2"/>
</dbReference>
<proteinExistence type="inferred from homology"/>